<evidence type="ECO:0000313" key="3">
    <source>
        <dbReference type="Proteomes" id="UP001230188"/>
    </source>
</evidence>
<dbReference type="InterPro" id="IPR029063">
    <property type="entry name" value="SAM-dependent_MTases_sf"/>
</dbReference>
<name>A0AAD7UA32_9STRA</name>
<dbReference type="Gene3D" id="3.40.50.150">
    <property type="entry name" value="Vaccinia Virus protein VP39"/>
    <property type="match status" value="1"/>
</dbReference>
<reference evidence="2" key="1">
    <citation type="submission" date="2023-01" db="EMBL/GenBank/DDBJ databases">
        <title>Metagenome sequencing of chrysophaentin producing Chrysophaeum taylorii.</title>
        <authorList>
            <person name="Davison J."/>
            <person name="Bewley C."/>
        </authorList>
    </citation>
    <scope>NUCLEOTIDE SEQUENCE</scope>
    <source>
        <strain evidence="2">NIES-1699</strain>
    </source>
</reference>
<gene>
    <name evidence="2" type="ORF">CTAYLR_004024</name>
</gene>
<protein>
    <recommendedName>
        <fullName evidence="1">Methyltransferase FkbM domain-containing protein</fullName>
    </recommendedName>
</protein>
<dbReference type="EMBL" id="JAQMWT010000544">
    <property type="protein sequence ID" value="KAJ8599798.1"/>
    <property type="molecule type" value="Genomic_DNA"/>
</dbReference>
<organism evidence="2 3">
    <name type="scientific">Chrysophaeum taylorii</name>
    <dbReference type="NCBI Taxonomy" id="2483200"/>
    <lineage>
        <taxon>Eukaryota</taxon>
        <taxon>Sar</taxon>
        <taxon>Stramenopiles</taxon>
        <taxon>Ochrophyta</taxon>
        <taxon>Pelagophyceae</taxon>
        <taxon>Pelagomonadales</taxon>
        <taxon>Pelagomonadaceae</taxon>
        <taxon>Chrysophaeum</taxon>
    </lineage>
</organism>
<dbReference type="InterPro" id="IPR006342">
    <property type="entry name" value="FkbM_mtfrase"/>
</dbReference>
<evidence type="ECO:0000313" key="2">
    <source>
        <dbReference type="EMBL" id="KAJ8599798.1"/>
    </source>
</evidence>
<feature type="domain" description="Methyltransferase FkbM" evidence="1">
    <location>
        <begin position="41"/>
        <end position="188"/>
    </location>
</feature>
<dbReference type="SUPFAM" id="SSF53335">
    <property type="entry name" value="S-adenosyl-L-methionine-dependent methyltransferases"/>
    <property type="match status" value="1"/>
</dbReference>
<proteinExistence type="predicted"/>
<comment type="caution">
    <text evidence="2">The sequence shown here is derived from an EMBL/GenBank/DDBJ whole genome shotgun (WGS) entry which is preliminary data.</text>
</comment>
<keyword evidence="3" id="KW-1185">Reference proteome</keyword>
<evidence type="ECO:0000259" key="1">
    <source>
        <dbReference type="Pfam" id="PF05050"/>
    </source>
</evidence>
<dbReference type="Proteomes" id="UP001230188">
    <property type="component" value="Unassembled WGS sequence"/>
</dbReference>
<sequence>MLLLFAVFAGADQQLVVPVQVAFLKEGRLPVPSDKFVVIEVGANTQNTVDETLLPLNSDTFAVTFEPLLDKYGALLARNSRPDAFSRLGFHHDRGIVLPLAIATGSPLDWRHFHVHRIDGCSSLLESPPETVVETRGVATVPLSYVLDVWLGGRVVDYLKIDAQGNDLDAIRSAGPSLANVTAVSVEVPTDDAAPAYAGELRCSAALDELEKMGLVPVGRKRMHDARFERHHFRSRAAACSWAGVAAIEILLCHWPGCVLASVQPGDPIPGVRHAQSTPT</sequence>
<dbReference type="AlphaFoldDB" id="A0AAD7UA32"/>
<accession>A0AAD7UA32</accession>
<dbReference type="Pfam" id="PF05050">
    <property type="entry name" value="Methyltransf_21"/>
    <property type="match status" value="1"/>
</dbReference>